<keyword evidence="2" id="KW-1185">Reference proteome</keyword>
<accession>A0ACD4NLH4</accession>
<evidence type="ECO:0000313" key="2">
    <source>
        <dbReference type="Proteomes" id="UP001163223"/>
    </source>
</evidence>
<sequence>MAGFALKAAARLGLVVAAGIGLSGCMGPTYGTGTSAGAQLFDDLDQFADLTPNSTQIPYAPRPELVRPNSVGALPAPRSVRNTTDDPNWPESPEQRAARLRAAGDAVNNNGDTPIRGDVLAAEKEGVTDEMRAAATRNGRSSESRRLYSSASGSTTLSPTQLRSSRELIQQRVAEQRGNPNQRRYLSEPPTTYRQPAASAPVGDPGEDEEVKQRRLSNDRSSVFDKFKDLVPGM</sequence>
<protein>
    <submittedName>
        <fullName evidence="1">Uncharacterized protein</fullName>
    </submittedName>
</protein>
<reference evidence="1" key="1">
    <citation type="submission" date="2022-11" db="EMBL/GenBank/DDBJ databases">
        <title>beta-Carotene-producing bacterium, Jeongeuplla avenae sp. nov., alleviates the salt stress of Arabidopsis seedlings.</title>
        <authorList>
            <person name="Jiang L."/>
            <person name="Lee J."/>
        </authorList>
    </citation>
    <scope>NUCLEOTIDE SEQUENCE</scope>
    <source>
        <strain evidence="1">DY_R2A_6</strain>
    </source>
</reference>
<dbReference type="EMBL" id="CP113520">
    <property type="protein sequence ID" value="WAJ27708.1"/>
    <property type="molecule type" value="Genomic_DNA"/>
</dbReference>
<dbReference type="Proteomes" id="UP001163223">
    <property type="component" value="Chromosome"/>
</dbReference>
<organism evidence="1 2">
    <name type="scientific">Antarcticirhabdus aurantiaca</name>
    <dbReference type="NCBI Taxonomy" id="2606717"/>
    <lineage>
        <taxon>Bacteria</taxon>
        <taxon>Pseudomonadati</taxon>
        <taxon>Pseudomonadota</taxon>
        <taxon>Alphaproteobacteria</taxon>
        <taxon>Hyphomicrobiales</taxon>
        <taxon>Aurantimonadaceae</taxon>
        <taxon>Antarcticirhabdus</taxon>
    </lineage>
</organism>
<evidence type="ECO:0000313" key="1">
    <source>
        <dbReference type="EMBL" id="WAJ27708.1"/>
    </source>
</evidence>
<gene>
    <name evidence="1" type="ORF">OXU80_23160</name>
</gene>
<name>A0ACD4NLH4_9HYPH</name>
<proteinExistence type="predicted"/>